<dbReference type="InterPro" id="IPR051435">
    <property type="entry name" value="RING_finger_E3_ubiq-ligases"/>
</dbReference>
<evidence type="ECO:0000313" key="9">
    <source>
        <dbReference type="Proteomes" id="UP000030746"/>
    </source>
</evidence>
<dbReference type="PROSITE" id="PS50089">
    <property type="entry name" value="ZF_RING_2"/>
    <property type="match status" value="1"/>
</dbReference>
<keyword evidence="3" id="KW-0862">Zinc</keyword>
<dbReference type="InterPro" id="IPR013083">
    <property type="entry name" value="Znf_RING/FYVE/PHD"/>
</dbReference>
<sequence>MAITPETRRSFVTDVNHWSRELICNVCLEYFTNPHTLHCGHSFCLCCVKRLALTARDFNCTSKLSKIKFRCPTCRYGTSVEPIIKQSVPVSYGLRDVVEGWKREKKQFCDENGVTDLRSIGTQTPSVYDATEVSEPDTFERLYPGVAYIKKAMDVTESDDSSNDGATVMPKSSTSVETNSSSHNPESESEWENFNNLDQPEADQDQPEAAQENADNGLEILWSPGRVALTVFWFIYTITVSVVANGFLPYMLLYTLMFVLILYTETVQRNTL</sequence>
<dbReference type="InterPro" id="IPR001841">
    <property type="entry name" value="Znf_RING"/>
</dbReference>
<proteinExistence type="predicted"/>
<dbReference type="PANTHER" id="PTHR22791">
    <property type="entry name" value="RING-TYPE DOMAIN-CONTAINING PROTEIN"/>
    <property type="match status" value="1"/>
</dbReference>
<protein>
    <recommendedName>
        <fullName evidence="7">RING-type domain-containing protein</fullName>
    </recommendedName>
</protein>
<dbReference type="Pfam" id="PF15227">
    <property type="entry name" value="zf-C3HC4_4"/>
    <property type="match status" value="1"/>
</dbReference>
<feature type="compositionally biased region" description="Low complexity" evidence="5">
    <location>
        <begin position="172"/>
        <end position="184"/>
    </location>
</feature>
<keyword evidence="6" id="KW-0472">Membrane</keyword>
<dbReference type="AlphaFoldDB" id="V4B6Y7"/>
<dbReference type="GO" id="GO:0061630">
    <property type="term" value="F:ubiquitin protein ligase activity"/>
    <property type="evidence" value="ECO:0007669"/>
    <property type="project" value="TreeGrafter"/>
</dbReference>
<evidence type="ECO:0000256" key="5">
    <source>
        <dbReference type="SAM" id="MobiDB-lite"/>
    </source>
</evidence>
<evidence type="ECO:0000256" key="4">
    <source>
        <dbReference type="PROSITE-ProRule" id="PRU00175"/>
    </source>
</evidence>
<evidence type="ECO:0000256" key="1">
    <source>
        <dbReference type="ARBA" id="ARBA00022723"/>
    </source>
</evidence>
<keyword evidence="9" id="KW-1185">Reference proteome</keyword>
<keyword evidence="1" id="KW-0479">Metal-binding</keyword>
<dbReference type="PROSITE" id="PS00518">
    <property type="entry name" value="ZF_RING_1"/>
    <property type="match status" value="1"/>
</dbReference>
<dbReference type="EMBL" id="KB203534">
    <property type="protein sequence ID" value="ESO84319.1"/>
    <property type="molecule type" value="Genomic_DNA"/>
</dbReference>
<dbReference type="SUPFAM" id="SSF57850">
    <property type="entry name" value="RING/U-box"/>
    <property type="match status" value="1"/>
</dbReference>
<dbReference type="Gene3D" id="3.30.40.10">
    <property type="entry name" value="Zinc/RING finger domain, C3HC4 (zinc finger)"/>
    <property type="match status" value="1"/>
</dbReference>
<evidence type="ECO:0000256" key="6">
    <source>
        <dbReference type="SAM" id="Phobius"/>
    </source>
</evidence>
<feature type="region of interest" description="Disordered" evidence="5">
    <location>
        <begin position="157"/>
        <end position="192"/>
    </location>
</feature>
<dbReference type="OMA" id="RHPFPAK"/>
<evidence type="ECO:0000256" key="3">
    <source>
        <dbReference type="ARBA" id="ARBA00022833"/>
    </source>
</evidence>
<dbReference type="HOGENOM" id="CLU_1024099_0_0_1"/>
<dbReference type="KEGG" id="lgi:LOTGIDRAFT_236294"/>
<dbReference type="GO" id="GO:0008270">
    <property type="term" value="F:zinc ion binding"/>
    <property type="evidence" value="ECO:0007669"/>
    <property type="project" value="UniProtKB-KW"/>
</dbReference>
<keyword evidence="2 4" id="KW-0863">Zinc-finger</keyword>
<feature type="domain" description="RING-type" evidence="7">
    <location>
        <begin position="24"/>
        <end position="75"/>
    </location>
</feature>
<evidence type="ECO:0000313" key="8">
    <source>
        <dbReference type="EMBL" id="ESO84319.1"/>
    </source>
</evidence>
<dbReference type="RefSeq" id="XP_009064932.1">
    <property type="nucleotide sequence ID" value="XM_009066684.1"/>
</dbReference>
<dbReference type="GO" id="GO:0016567">
    <property type="term" value="P:protein ubiquitination"/>
    <property type="evidence" value="ECO:0007669"/>
    <property type="project" value="TreeGrafter"/>
</dbReference>
<organism evidence="8 9">
    <name type="scientific">Lottia gigantea</name>
    <name type="common">Giant owl limpet</name>
    <dbReference type="NCBI Taxonomy" id="225164"/>
    <lineage>
        <taxon>Eukaryota</taxon>
        <taxon>Metazoa</taxon>
        <taxon>Spiralia</taxon>
        <taxon>Lophotrochozoa</taxon>
        <taxon>Mollusca</taxon>
        <taxon>Gastropoda</taxon>
        <taxon>Patellogastropoda</taxon>
        <taxon>Lottioidea</taxon>
        <taxon>Lottiidae</taxon>
        <taxon>Lottia</taxon>
    </lineage>
</organism>
<dbReference type="PANTHER" id="PTHR22791:SF6">
    <property type="entry name" value="RING-TYPE DOMAIN-CONTAINING PROTEIN"/>
    <property type="match status" value="1"/>
</dbReference>
<dbReference type="SMART" id="SM00184">
    <property type="entry name" value="RING"/>
    <property type="match status" value="1"/>
</dbReference>
<gene>
    <name evidence="8" type="ORF">LOTGIDRAFT_236294</name>
</gene>
<keyword evidence="6" id="KW-1133">Transmembrane helix</keyword>
<reference evidence="8 9" key="1">
    <citation type="journal article" date="2013" name="Nature">
        <title>Insights into bilaterian evolution from three spiralian genomes.</title>
        <authorList>
            <person name="Simakov O."/>
            <person name="Marletaz F."/>
            <person name="Cho S.J."/>
            <person name="Edsinger-Gonzales E."/>
            <person name="Havlak P."/>
            <person name="Hellsten U."/>
            <person name="Kuo D.H."/>
            <person name="Larsson T."/>
            <person name="Lv J."/>
            <person name="Arendt D."/>
            <person name="Savage R."/>
            <person name="Osoegawa K."/>
            <person name="de Jong P."/>
            <person name="Grimwood J."/>
            <person name="Chapman J.A."/>
            <person name="Shapiro H."/>
            <person name="Aerts A."/>
            <person name="Otillar R.P."/>
            <person name="Terry A.Y."/>
            <person name="Boore J.L."/>
            <person name="Grigoriev I.V."/>
            <person name="Lindberg D.R."/>
            <person name="Seaver E.C."/>
            <person name="Weisblat D.A."/>
            <person name="Putnam N.H."/>
            <person name="Rokhsar D.S."/>
        </authorList>
    </citation>
    <scope>NUCLEOTIDE SEQUENCE [LARGE SCALE GENOMIC DNA]</scope>
</reference>
<evidence type="ECO:0000259" key="7">
    <source>
        <dbReference type="PROSITE" id="PS50089"/>
    </source>
</evidence>
<evidence type="ECO:0000256" key="2">
    <source>
        <dbReference type="ARBA" id="ARBA00022771"/>
    </source>
</evidence>
<dbReference type="GeneID" id="20250104"/>
<dbReference type="CTD" id="20250104"/>
<feature type="transmembrane region" description="Helical" evidence="6">
    <location>
        <begin position="233"/>
        <end position="263"/>
    </location>
</feature>
<name>V4B6Y7_LOTGI</name>
<dbReference type="InterPro" id="IPR017907">
    <property type="entry name" value="Znf_RING_CS"/>
</dbReference>
<dbReference type="OrthoDB" id="6105938at2759"/>
<dbReference type="Proteomes" id="UP000030746">
    <property type="component" value="Unassembled WGS sequence"/>
</dbReference>
<keyword evidence="6" id="KW-0812">Transmembrane</keyword>
<accession>V4B6Y7</accession>